<gene>
    <name evidence="4" type="primary">mog_10</name>
    <name evidence="4" type="ORF">SDC9_111410</name>
</gene>
<dbReference type="InterPro" id="IPR001453">
    <property type="entry name" value="MoaB/Mog_dom"/>
</dbReference>
<name>A0A645BML2_9ZZZZ</name>
<dbReference type="PROSITE" id="PS01078">
    <property type="entry name" value="MOCF_BIOSYNTHESIS_1"/>
    <property type="match status" value="1"/>
</dbReference>
<dbReference type="EC" id="2.7.7.75" evidence="4"/>
<proteinExistence type="predicted"/>
<evidence type="ECO:0000256" key="2">
    <source>
        <dbReference type="ARBA" id="ARBA00023150"/>
    </source>
</evidence>
<comment type="pathway">
    <text evidence="1">Cofactor biosynthesis; molybdopterin biosynthesis.</text>
</comment>
<dbReference type="CDD" id="cd00886">
    <property type="entry name" value="MogA_MoaB"/>
    <property type="match status" value="1"/>
</dbReference>
<dbReference type="EMBL" id="VSSQ01020001">
    <property type="protein sequence ID" value="MPM64523.1"/>
    <property type="molecule type" value="Genomic_DNA"/>
</dbReference>
<keyword evidence="2" id="KW-0501">Molybdenum cofactor biosynthesis</keyword>
<evidence type="ECO:0000256" key="1">
    <source>
        <dbReference type="ARBA" id="ARBA00005046"/>
    </source>
</evidence>
<evidence type="ECO:0000313" key="4">
    <source>
        <dbReference type="EMBL" id="MPM64523.1"/>
    </source>
</evidence>
<sequence length="169" mass="17889">MIKTAVLTISDRSSQGLRADLSGPALVDRVKEMGGQVVFTQILPDDLSLIRETLLKLVEIDSVDLILTTGGTGFSPRDITPEATFSVLERNAPGLAELMRAESLKTNIHASLSRGVSGIRKNTLIVNLPGSPKAAVENFNFIAAVLPHALSLLQSDPDAEAGHLIHSGG</sequence>
<dbReference type="SMART" id="SM00852">
    <property type="entry name" value="MoCF_biosynth"/>
    <property type="match status" value="1"/>
</dbReference>
<comment type="caution">
    <text evidence="4">The sequence shown here is derived from an EMBL/GenBank/DDBJ whole genome shotgun (WGS) entry which is preliminary data.</text>
</comment>
<accession>A0A645BML2</accession>
<dbReference type="NCBIfam" id="TIGR00177">
    <property type="entry name" value="molyb_syn"/>
    <property type="match status" value="1"/>
</dbReference>
<feature type="domain" description="MoaB/Mog" evidence="3">
    <location>
        <begin position="5"/>
        <end position="149"/>
    </location>
</feature>
<dbReference type="InterPro" id="IPR036425">
    <property type="entry name" value="MoaB/Mog-like_dom_sf"/>
</dbReference>
<organism evidence="4">
    <name type="scientific">bioreactor metagenome</name>
    <dbReference type="NCBI Taxonomy" id="1076179"/>
    <lineage>
        <taxon>unclassified sequences</taxon>
        <taxon>metagenomes</taxon>
        <taxon>ecological metagenomes</taxon>
    </lineage>
</organism>
<dbReference type="GO" id="GO:0006777">
    <property type="term" value="P:Mo-molybdopterin cofactor biosynthetic process"/>
    <property type="evidence" value="ECO:0007669"/>
    <property type="project" value="UniProtKB-KW"/>
</dbReference>
<protein>
    <submittedName>
        <fullName evidence="4">Molybdopterin adenylyltransferase</fullName>
        <ecNumber evidence="4">2.7.7.75</ecNumber>
    </submittedName>
</protein>
<keyword evidence="4" id="KW-0548">Nucleotidyltransferase</keyword>
<dbReference type="AlphaFoldDB" id="A0A645BML2"/>
<dbReference type="InterPro" id="IPR008284">
    <property type="entry name" value="MoCF_biosynth_CS"/>
</dbReference>
<dbReference type="GO" id="GO:0061598">
    <property type="term" value="F:molybdopterin adenylyltransferase activity"/>
    <property type="evidence" value="ECO:0007669"/>
    <property type="project" value="UniProtKB-EC"/>
</dbReference>
<dbReference type="PANTHER" id="PTHR43764:SF1">
    <property type="entry name" value="MOLYBDOPTERIN MOLYBDOTRANSFERASE"/>
    <property type="match status" value="1"/>
</dbReference>
<dbReference type="PANTHER" id="PTHR43764">
    <property type="entry name" value="MOLYBDENUM COFACTOR BIOSYNTHESIS"/>
    <property type="match status" value="1"/>
</dbReference>
<keyword evidence="4" id="KW-0808">Transferase</keyword>
<dbReference type="Gene3D" id="3.40.980.10">
    <property type="entry name" value="MoaB/Mog-like domain"/>
    <property type="match status" value="1"/>
</dbReference>
<evidence type="ECO:0000259" key="3">
    <source>
        <dbReference type="SMART" id="SM00852"/>
    </source>
</evidence>
<dbReference type="Pfam" id="PF00994">
    <property type="entry name" value="MoCF_biosynth"/>
    <property type="match status" value="1"/>
</dbReference>
<dbReference type="InterPro" id="IPR051920">
    <property type="entry name" value="MPT_Adenylyltrnsfr/MoaC-Rel"/>
</dbReference>
<dbReference type="SUPFAM" id="SSF53218">
    <property type="entry name" value="Molybdenum cofactor biosynthesis proteins"/>
    <property type="match status" value="1"/>
</dbReference>
<reference evidence="4" key="1">
    <citation type="submission" date="2019-08" db="EMBL/GenBank/DDBJ databases">
        <authorList>
            <person name="Kucharzyk K."/>
            <person name="Murdoch R.W."/>
            <person name="Higgins S."/>
            <person name="Loffler F."/>
        </authorList>
    </citation>
    <scope>NUCLEOTIDE SEQUENCE</scope>
</reference>